<feature type="binding site" evidence="9">
    <location>
        <position position="72"/>
    </location>
    <ligand>
        <name>S-adenosyl-L-methionine</name>
        <dbReference type="ChEBI" id="CHEBI:59789"/>
    </ligand>
</feature>
<dbReference type="EMBL" id="JH795879">
    <property type="protein sequence ID" value="EJT96894.1"/>
    <property type="molecule type" value="Genomic_DNA"/>
</dbReference>
<dbReference type="Pfam" id="PF04072">
    <property type="entry name" value="LCM"/>
    <property type="match status" value="1"/>
</dbReference>
<dbReference type="PANTHER" id="PTHR13600:SF21">
    <property type="entry name" value="LEUCINE CARBOXYL METHYLTRANSFERASE 1"/>
    <property type="match status" value="1"/>
</dbReference>
<dbReference type="Proteomes" id="UP000030653">
    <property type="component" value="Unassembled WGS sequence"/>
</dbReference>
<feature type="compositionally biased region" description="Pro residues" evidence="10">
    <location>
        <begin position="1"/>
        <end position="11"/>
    </location>
</feature>
<feature type="region of interest" description="Disordered" evidence="10">
    <location>
        <begin position="1"/>
        <end position="25"/>
    </location>
</feature>
<evidence type="ECO:0000256" key="2">
    <source>
        <dbReference type="ARBA" id="ARBA00010703"/>
    </source>
</evidence>
<dbReference type="SUPFAM" id="SSF53335">
    <property type="entry name" value="S-adenosyl-L-methionine-dependent methyltransferases"/>
    <property type="match status" value="1"/>
</dbReference>
<dbReference type="GO" id="GO:0032259">
    <property type="term" value="P:methylation"/>
    <property type="evidence" value="ECO:0007669"/>
    <property type="project" value="UniProtKB-KW"/>
</dbReference>
<keyword evidence="5 8" id="KW-0489">Methyltransferase</keyword>
<accession>M5FQC7</accession>
<evidence type="ECO:0000256" key="8">
    <source>
        <dbReference type="PIRNR" id="PIRNR016305"/>
    </source>
</evidence>
<dbReference type="GO" id="GO:0018423">
    <property type="term" value="F:protein C-terminal leucine carboxyl O-methyltransferase activity"/>
    <property type="evidence" value="ECO:0007669"/>
    <property type="project" value="UniProtKB-EC"/>
</dbReference>
<dbReference type="InterPro" id="IPR029063">
    <property type="entry name" value="SAM-dependent_MTases_sf"/>
</dbReference>
<evidence type="ECO:0000256" key="3">
    <source>
        <dbReference type="ARBA" id="ARBA00012834"/>
    </source>
</evidence>
<dbReference type="InterPro" id="IPR007213">
    <property type="entry name" value="Ppm1/Ppm2/Tcmp"/>
</dbReference>
<evidence type="ECO:0000256" key="4">
    <source>
        <dbReference type="ARBA" id="ARBA00017497"/>
    </source>
</evidence>
<sequence length="340" mass="36977">MFPPPSRPPFPSHSAPIDQDTATRSTDTDALHARLSASRLSYFPDPFVESFVLRAQGVPNRPALINVGTWLRGRSVDALVKGFVQRVGEGGKVQVLSLGAGSDTRFWRISSTPMGGKIARWVEVDFPEVTSSKARAIWKHAQLKGALGVCALTGGGTGVRGEKYALLPADLRLSPEKTLGALLTPANDTDALLSPTLPTLVLLECVLPYLPLREGETVLRWAGERFGKVAVVLYEMFGLGDAFGKVMRENLAVRGVQIPGTVASLDALNERFQRAGFEGQALTLRDIRTHYVPPAENERVAKLELMDEYEELDLVLGHYAVAWGSKGVTGWGMSRAEEEI</sequence>
<dbReference type="GeneID" id="63685909"/>
<reference evidence="11 12" key="1">
    <citation type="journal article" date="2012" name="Science">
        <title>The Paleozoic origin of enzymatic lignin decomposition reconstructed from 31 fungal genomes.</title>
        <authorList>
            <person name="Floudas D."/>
            <person name="Binder M."/>
            <person name="Riley R."/>
            <person name="Barry K."/>
            <person name="Blanchette R.A."/>
            <person name="Henrissat B."/>
            <person name="Martinez A.T."/>
            <person name="Otillar R."/>
            <person name="Spatafora J.W."/>
            <person name="Yadav J.S."/>
            <person name="Aerts A."/>
            <person name="Benoit I."/>
            <person name="Boyd A."/>
            <person name="Carlson A."/>
            <person name="Copeland A."/>
            <person name="Coutinho P.M."/>
            <person name="de Vries R.P."/>
            <person name="Ferreira P."/>
            <person name="Findley K."/>
            <person name="Foster B."/>
            <person name="Gaskell J."/>
            <person name="Glotzer D."/>
            <person name="Gorecki P."/>
            <person name="Heitman J."/>
            <person name="Hesse C."/>
            <person name="Hori C."/>
            <person name="Igarashi K."/>
            <person name="Jurgens J.A."/>
            <person name="Kallen N."/>
            <person name="Kersten P."/>
            <person name="Kohler A."/>
            <person name="Kuees U."/>
            <person name="Kumar T.K.A."/>
            <person name="Kuo A."/>
            <person name="LaButti K."/>
            <person name="Larrondo L.F."/>
            <person name="Lindquist E."/>
            <person name="Ling A."/>
            <person name="Lombard V."/>
            <person name="Lucas S."/>
            <person name="Lundell T."/>
            <person name="Martin R."/>
            <person name="McLaughlin D.J."/>
            <person name="Morgenstern I."/>
            <person name="Morin E."/>
            <person name="Murat C."/>
            <person name="Nagy L.G."/>
            <person name="Nolan M."/>
            <person name="Ohm R.A."/>
            <person name="Patyshakuliyeva A."/>
            <person name="Rokas A."/>
            <person name="Ruiz-Duenas F.J."/>
            <person name="Sabat G."/>
            <person name="Salamov A."/>
            <person name="Samejima M."/>
            <person name="Schmutz J."/>
            <person name="Slot J.C."/>
            <person name="St John F."/>
            <person name="Stenlid J."/>
            <person name="Sun H."/>
            <person name="Sun S."/>
            <person name="Syed K."/>
            <person name="Tsang A."/>
            <person name="Wiebenga A."/>
            <person name="Young D."/>
            <person name="Pisabarro A."/>
            <person name="Eastwood D.C."/>
            <person name="Martin F."/>
            <person name="Cullen D."/>
            <person name="Grigoriev I.V."/>
            <person name="Hibbett D.S."/>
        </authorList>
    </citation>
    <scope>NUCLEOTIDE SEQUENCE [LARGE SCALE GENOMIC DNA]</scope>
    <source>
        <strain evidence="11 12">DJM-731 SS1</strain>
    </source>
</reference>
<evidence type="ECO:0000256" key="1">
    <source>
        <dbReference type="ARBA" id="ARBA00000724"/>
    </source>
</evidence>
<comment type="catalytic activity">
    <reaction evidence="1 8">
        <text>[phosphatase 2A protein]-C-terminal L-leucine + S-adenosyl-L-methionine = [phosphatase 2A protein]-C-terminal L-leucine methyl ester + S-adenosyl-L-homocysteine</text>
        <dbReference type="Rhea" id="RHEA:48544"/>
        <dbReference type="Rhea" id="RHEA-COMP:12134"/>
        <dbReference type="Rhea" id="RHEA-COMP:12135"/>
        <dbReference type="ChEBI" id="CHEBI:57856"/>
        <dbReference type="ChEBI" id="CHEBI:59789"/>
        <dbReference type="ChEBI" id="CHEBI:90516"/>
        <dbReference type="ChEBI" id="CHEBI:90517"/>
        <dbReference type="EC" id="2.1.1.233"/>
    </reaction>
</comment>
<dbReference type="OrthoDB" id="203237at2759"/>
<keyword evidence="12" id="KW-1185">Reference proteome</keyword>
<evidence type="ECO:0000313" key="12">
    <source>
        <dbReference type="Proteomes" id="UP000030653"/>
    </source>
</evidence>
<dbReference type="InterPro" id="IPR016651">
    <property type="entry name" value="LCMT1"/>
</dbReference>
<proteinExistence type="inferred from homology"/>
<feature type="binding site" evidence="9">
    <location>
        <begin position="170"/>
        <end position="171"/>
    </location>
    <ligand>
        <name>S-adenosyl-L-methionine</name>
        <dbReference type="ChEBI" id="CHEBI:59789"/>
    </ligand>
</feature>
<gene>
    <name evidence="11" type="ORF">DACRYDRAFT_119716</name>
</gene>
<comment type="function">
    <text evidence="8">Methylates the carboxyl group of the C-terminal leucine residue of protein phosphatase 2A catalytic subunits to form alpha-leucine ester residues.</text>
</comment>
<evidence type="ECO:0000313" key="11">
    <source>
        <dbReference type="EMBL" id="EJT96894.1"/>
    </source>
</evidence>
<evidence type="ECO:0000256" key="5">
    <source>
        <dbReference type="ARBA" id="ARBA00022603"/>
    </source>
</evidence>
<dbReference type="PANTHER" id="PTHR13600">
    <property type="entry name" value="LEUCINE CARBOXYL METHYLTRANSFERASE"/>
    <property type="match status" value="1"/>
</dbReference>
<organism evidence="11 12">
    <name type="scientific">Dacryopinax primogenitus (strain DJM 731)</name>
    <name type="common">Brown rot fungus</name>
    <dbReference type="NCBI Taxonomy" id="1858805"/>
    <lineage>
        <taxon>Eukaryota</taxon>
        <taxon>Fungi</taxon>
        <taxon>Dikarya</taxon>
        <taxon>Basidiomycota</taxon>
        <taxon>Agaricomycotina</taxon>
        <taxon>Dacrymycetes</taxon>
        <taxon>Dacrymycetales</taxon>
        <taxon>Dacrymycetaceae</taxon>
        <taxon>Dacryopinax</taxon>
    </lineage>
</organism>
<dbReference type="PIRSF" id="PIRSF016305">
    <property type="entry name" value="LCM_mtfrase"/>
    <property type="match status" value="1"/>
</dbReference>
<keyword evidence="7 8" id="KW-0949">S-adenosyl-L-methionine</keyword>
<evidence type="ECO:0000256" key="6">
    <source>
        <dbReference type="ARBA" id="ARBA00022679"/>
    </source>
</evidence>
<dbReference type="STRING" id="1858805.M5FQC7"/>
<evidence type="ECO:0000256" key="9">
    <source>
        <dbReference type="PIRSR" id="PIRSR016305-1"/>
    </source>
</evidence>
<dbReference type="OMA" id="IIYEPIR"/>
<dbReference type="EC" id="2.1.1.233" evidence="3 8"/>
<keyword evidence="6 8" id="KW-0808">Transferase</keyword>
<feature type="binding site" evidence="9">
    <location>
        <position position="204"/>
    </location>
    <ligand>
        <name>S-adenosyl-L-methionine</name>
        <dbReference type="ChEBI" id="CHEBI:59789"/>
    </ligand>
</feature>
<feature type="binding site" evidence="9">
    <location>
        <position position="99"/>
    </location>
    <ligand>
        <name>S-adenosyl-L-methionine</name>
        <dbReference type="ChEBI" id="CHEBI:59789"/>
    </ligand>
</feature>
<dbReference type="HOGENOM" id="CLU_031312_1_0_1"/>
<dbReference type="AlphaFoldDB" id="M5FQC7"/>
<name>M5FQC7_DACPD</name>
<comment type="similarity">
    <text evidence="2 8">Belongs to the methyltransferase superfamily. LCMT family.</text>
</comment>
<evidence type="ECO:0000256" key="7">
    <source>
        <dbReference type="ARBA" id="ARBA00022691"/>
    </source>
</evidence>
<evidence type="ECO:0000256" key="10">
    <source>
        <dbReference type="SAM" id="MobiDB-lite"/>
    </source>
</evidence>
<protein>
    <recommendedName>
        <fullName evidence="4 8">Leucine carboxyl methyltransferase 1</fullName>
        <ecNumber evidence="3 8">2.1.1.233</ecNumber>
    </recommendedName>
</protein>
<dbReference type="Gene3D" id="3.40.50.150">
    <property type="entry name" value="Vaccinia Virus protein VP39"/>
    <property type="match status" value="1"/>
</dbReference>
<dbReference type="RefSeq" id="XP_040623792.1">
    <property type="nucleotide sequence ID" value="XM_040770847.1"/>
</dbReference>